<dbReference type="Proteomes" id="UP000289738">
    <property type="component" value="Chromosome A03"/>
</dbReference>
<evidence type="ECO:0000313" key="2">
    <source>
        <dbReference type="Proteomes" id="UP000289738"/>
    </source>
</evidence>
<sequence length="251" mass="27947">MEKDSSLQLSKVSLCLMIVRVLKNNSGKPENVGASLLNAFSHQQNQDSVNSSIVKENGFPVPTMLIVDVKFAQDSTFVSLCIQRPQLLVALDFLLAVVEFFVPTVGNMLSYEEHNMSHMLEAVIMDQSIYPLIVDNETFDHFIYDGHGGTLYLKDGQGFNLTEASSEALIYVGSGKKLQFKNVVVKYLDSCVLLGANSSYSVSKEDNVYLKDFEESPSERSLRGNILDELYQSNAVNNSTELIIELQIDQI</sequence>
<name>A0A445DVR8_ARAHY</name>
<dbReference type="PANTHER" id="PTHR16166">
    <property type="entry name" value="VACUOLAR PROTEIN SORTING-ASSOCIATED PROTEIN VPS13"/>
    <property type="match status" value="1"/>
</dbReference>
<gene>
    <name evidence="1" type="ORF">Ahy_A03g013606</name>
</gene>
<dbReference type="AlphaFoldDB" id="A0A445DVR8"/>
<protein>
    <submittedName>
        <fullName evidence="1">Uncharacterized protein</fullName>
    </submittedName>
</protein>
<dbReference type="EMBL" id="SDMP01000003">
    <property type="protein sequence ID" value="RYR67284.1"/>
    <property type="molecule type" value="Genomic_DNA"/>
</dbReference>
<comment type="caution">
    <text evidence="1">The sequence shown here is derived from an EMBL/GenBank/DDBJ whole genome shotgun (WGS) entry which is preliminary data.</text>
</comment>
<reference evidence="1 2" key="1">
    <citation type="submission" date="2019-01" db="EMBL/GenBank/DDBJ databases">
        <title>Sequencing of cultivated peanut Arachis hypogaea provides insights into genome evolution and oil improvement.</title>
        <authorList>
            <person name="Chen X."/>
        </authorList>
    </citation>
    <scope>NUCLEOTIDE SEQUENCE [LARGE SCALE GENOMIC DNA]</scope>
    <source>
        <strain evidence="2">cv. Fuhuasheng</strain>
        <tissue evidence="1">Leaves</tissue>
    </source>
</reference>
<proteinExistence type="predicted"/>
<dbReference type="STRING" id="3818.A0A445DVR8"/>
<dbReference type="PANTHER" id="PTHR16166:SF137">
    <property type="entry name" value="PLECKSTRIN HOMOLOGY (PH) DOMAIN-CONTAINING PROTEIN"/>
    <property type="match status" value="1"/>
</dbReference>
<keyword evidence="2" id="KW-1185">Reference proteome</keyword>
<organism evidence="1 2">
    <name type="scientific">Arachis hypogaea</name>
    <name type="common">Peanut</name>
    <dbReference type="NCBI Taxonomy" id="3818"/>
    <lineage>
        <taxon>Eukaryota</taxon>
        <taxon>Viridiplantae</taxon>
        <taxon>Streptophyta</taxon>
        <taxon>Embryophyta</taxon>
        <taxon>Tracheophyta</taxon>
        <taxon>Spermatophyta</taxon>
        <taxon>Magnoliopsida</taxon>
        <taxon>eudicotyledons</taxon>
        <taxon>Gunneridae</taxon>
        <taxon>Pentapetalae</taxon>
        <taxon>rosids</taxon>
        <taxon>fabids</taxon>
        <taxon>Fabales</taxon>
        <taxon>Fabaceae</taxon>
        <taxon>Papilionoideae</taxon>
        <taxon>50 kb inversion clade</taxon>
        <taxon>dalbergioids sensu lato</taxon>
        <taxon>Dalbergieae</taxon>
        <taxon>Pterocarpus clade</taxon>
        <taxon>Arachis</taxon>
    </lineage>
</organism>
<evidence type="ECO:0000313" key="1">
    <source>
        <dbReference type="EMBL" id="RYR67284.1"/>
    </source>
</evidence>
<dbReference type="GO" id="GO:0045053">
    <property type="term" value="P:protein retention in Golgi apparatus"/>
    <property type="evidence" value="ECO:0007669"/>
    <property type="project" value="TreeGrafter"/>
</dbReference>
<accession>A0A445DVR8</accession>
<dbReference type="InterPro" id="IPR026847">
    <property type="entry name" value="VPS13"/>
</dbReference>
<dbReference type="GO" id="GO:0006623">
    <property type="term" value="P:protein targeting to vacuole"/>
    <property type="evidence" value="ECO:0007669"/>
    <property type="project" value="TreeGrafter"/>
</dbReference>